<evidence type="ECO:0000259" key="1">
    <source>
        <dbReference type="PROSITE" id="PS50878"/>
    </source>
</evidence>
<dbReference type="EMBL" id="QZCE01000003">
    <property type="protein sequence ID" value="NEZ68376.1"/>
    <property type="molecule type" value="Genomic_DNA"/>
</dbReference>
<evidence type="ECO:0000313" key="2">
    <source>
        <dbReference type="EMBL" id="NEZ68376.1"/>
    </source>
</evidence>
<dbReference type="AlphaFoldDB" id="A0A6M0SJG4"/>
<dbReference type="InterPro" id="IPR043502">
    <property type="entry name" value="DNA/RNA_pol_sf"/>
</dbReference>
<reference evidence="2 3" key="1">
    <citation type="journal article" date="2020" name="Microb. Ecol.">
        <title>Ecogenomics of the Marine Benthic Filamentous Cyanobacterium Adonisia.</title>
        <authorList>
            <person name="Walter J.M."/>
            <person name="Coutinho F.H."/>
            <person name="Leomil L."/>
            <person name="Hargreaves P.I."/>
            <person name="Campeao M.E."/>
            <person name="Vieira V.V."/>
            <person name="Silva B.S."/>
            <person name="Fistarol G.O."/>
            <person name="Salomon P.S."/>
            <person name="Sawabe T."/>
            <person name="Mino S."/>
            <person name="Hosokawa M."/>
            <person name="Miyashita H."/>
            <person name="Maruyama F."/>
            <person name="van Verk M.C."/>
            <person name="Dutilh B.E."/>
            <person name="Thompson C.C."/>
            <person name="Thompson F.L."/>
        </authorList>
    </citation>
    <scope>NUCLEOTIDE SEQUENCE [LARGE SCALE GENOMIC DNA]</scope>
    <source>
        <strain evidence="2 3">CCMR0082</strain>
    </source>
</reference>
<dbReference type="CDD" id="cd01651">
    <property type="entry name" value="RT_G2_intron"/>
    <property type="match status" value="1"/>
</dbReference>
<feature type="domain" description="Reverse transcriptase" evidence="1">
    <location>
        <begin position="1"/>
        <end position="206"/>
    </location>
</feature>
<organism evidence="2 3">
    <name type="scientific">Adonisia turfae CCMR0082</name>
    <dbReference type="NCBI Taxonomy" id="2304604"/>
    <lineage>
        <taxon>Bacteria</taxon>
        <taxon>Bacillati</taxon>
        <taxon>Cyanobacteriota</taxon>
        <taxon>Adonisia</taxon>
        <taxon>Adonisia turfae</taxon>
    </lineage>
</organism>
<proteinExistence type="predicted"/>
<dbReference type="InterPro" id="IPR013597">
    <property type="entry name" value="Mat_intron_G2"/>
</dbReference>
<sequence length="397" mass="45535">MQFDLIVPTISDRAWQCLVKYALEPAHEAIFQGHSYGFRPGRGTWDAQKAIFDLLRGNYGLHKTILELDIEKCFDRIDHSALLRLTIAPQMIKGGLLRCLRAGTDPSFPNQGTPQGGVVSPLLANIALHGVETIGAHHPKWNRKVLMKTCIRYADDMVFILYPEQDPLDVLKEVDVFLKERGLKTKASKTHIVPATDGFNFLGWNFKVRSDGKLVCIPSEDNFKAFRKKVKAIVNSSNYGAKLKAIKLAPLVRGWRNYHKYCDMSGSRFSLWGMQFRAFKRFNRERKQDRYSAMALKDKAFPTVGYKQFGHVKVKGDRSPFDGDVVYWSKRNSKLYDGPTAQQLRRQHHTCGQCHLAFIEGEKVHLHHIDGDRNNWARNNRLAVHESCHDYIHMSKR</sequence>
<dbReference type="Pfam" id="PF08388">
    <property type="entry name" value="GIIM"/>
    <property type="match status" value="1"/>
</dbReference>
<dbReference type="PANTHER" id="PTHR34047:SF8">
    <property type="entry name" value="PROTEIN YKFC"/>
    <property type="match status" value="1"/>
</dbReference>
<protein>
    <recommendedName>
        <fullName evidence="1">Reverse transcriptase domain-containing protein</fullName>
    </recommendedName>
</protein>
<dbReference type="Proteomes" id="UP000473574">
    <property type="component" value="Unassembled WGS sequence"/>
</dbReference>
<dbReference type="PROSITE" id="PS50878">
    <property type="entry name" value="RT_POL"/>
    <property type="match status" value="1"/>
</dbReference>
<dbReference type="Pfam" id="PF00078">
    <property type="entry name" value="RVT_1"/>
    <property type="match status" value="1"/>
</dbReference>
<gene>
    <name evidence="2" type="ORF">D0962_37590</name>
</gene>
<comment type="caution">
    <text evidence="2">The sequence shown here is derived from an EMBL/GenBank/DDBJ whole genome shotgun (WGS) entry which is preliminary data.</text>
</comment>
<dbReference type="InterPro" id="IPR051083">
    <property type="entry name" value="GrpII_Intron_Splice-Mob/Def"/>
</dbReference>
<accession>A0A6M0SJG4</accession>
<dbReference type="SUPFAM" id="SSF56672">
    <property type="entry name" value="DNA/RNA polymerases"/>
    <property type="match status" value="1"/>
</dbReference>
<dbReference type="PANTHER" id="PTHR34047">
    <property type="entry name" value="NUCLEAR INTRON MATURASE 1, MITOCHONDRIAL-RELATED"/>
    <property type="match status" value="1"/>
</dbReference>
<dbReference type="InterPro" id="IPR000477">
    <property type="entry name" value="RT_dom"/>
</dbReference>
<evidence type="ECO:0000313" key="3">
    <source>
        <dbReference type="Proteomes" id="UP000473574"/>
    </source>
</evidence>
<name>A0A6M0SJG4_9CYAN</name>